<feature type="domain" description="UBP-type" evidence="1">
    <location>
        <begin position="21"/>
        <end position="103"/>
    </location>
</feature>
<dbReference type="GO" id="GO:0016787">
    <property type="term" value="F:hydrolase activity"/>
    <property type="evidence" value="ECO:0007669"/>
    <property type="project" value="UniProtKB-KW"/>
</dbReference>
<dbReference type="Gene3D" id="3.30.40.10">
    <property type="entry name" value="Zinc/RING finger domain, C3HC4 (zinc finger)"/>
    <property type="match status" value="1"/>
</dbReference>
<evidence type="ECO:0000313" key="3">
    <source>
        <dbReference type="Proteomes" id="UP000316096"/>
    </source>
</evidence>
<dbReference type="OrthoDB" id="120315at2"/>
<organism evidence="2 3">
    <name type="scientific">Actinoallomurus bryophytorum</name>
    <dbReference type="NCBI Taxonomy" id="1490222"/>
    <lineage>
        <taxon>Bacteria</taxon>
        <taxon>Bacillati</taxon>
        <taxon>Actinomycetota</taxon>
        <taxon>Actinomycetes</taxon>
        <taxon>Streptosporangiales</taxon>
        <taxon>Thermomonosporaceae</taxon>
        <taxon>Actinoallomurus</taxon>
    </lineage>
</organism>
<keyword evidence="3" id="KW-1185">Reference proteome</keyword>
<evidence type="ECO:0000313" key="2">
    <source>
        <dbReference type="EMBL" id="TQL96654.1"/>
    </source>
</evidence>
<dbReference type="InterPro" id="IPR001607">
    <property type="entry name" value="Znf_UBP"/>
</dbReference>
<accession>A0A543CHS4</accession>
<dbReference type="EMBL" id="VFOZ01000001">
    <property type="protein sequence ID" value="TQL96654.1"/>
    <property type="molecule type" value="Genomic_DNA"/>
</dbReference>
<dbReference type="Pfam" id="PF02148">
    <property type="entry name" value="zf-UBP"/>
    <property type="match status" value="1"/>
</dbReference>
<sequence length="103" mass="11288">MVPNQTEALDAPAVSANGQAPRCEHLDGLTPVTPQTSFCPDCRADEDRRATLLICLTCGRVACSDGSPNQHAKAHHEKTHHPIAAAVEPGPRWRWCYVHQRLV</sequence>
<dbReference type="SMART" id="SM00290">
    <property type="entry name" value="ZnF_UBP"/>
    <property type="match status" value="1"/>
</dbReference>
<dbReference type="RefSeq" id="WP_141955489.1">
    <property type="nucleotide sequence ID" value="NZ_VFOZ01000001.1"/>
</dbReference>
<reference evidence="2 3" key="1">
    <citation type="submission" date="2019-06" db="EMBL/GenBank/DDBJ databases">
        <title>Sequencing the genomes of 1000 actinobacteria strains.</title>
        <authorList>
            <person name="Klenk H.-P."/>
        </authorList>
    </citation>
    <scope>NUCLEOTIDE SEQUENCE [LARGE SCALE GENOMIC DNA]</scope>
    <source>
        <strain evidence="2 3">DSM 102200</strain>
    </source>
</reference>
<dbReference type="Proteomes" id="UP000316096">
    <property type="component" value="Unassembled WGS sequence"/>
</dbReference>
<dbReference type="SUPFAM" id="SSF57850">
    <property type="entry name" value="RING/U-box"/>
    <property type="match status" value="1"/>
</dbReference>
<proteinExistence type="predicted"/>
<protein>
    <submittedName>
        <fullName evidence="2">Ubiquitin-hydrolase Zn-finger-containing protein</fullName>
    </submittedName>
</protein>
<dbReference type="InterPro" id="IPR013083">
    <property type="entry name" value="Znf_RING/FYVE/PHD"/>
</dbReference>
<dbReference type="GO" id="GO:0008270">
    <property type="term" value="F:zinc ion binding"/>
    <property type="evidence" value="ECO:0007669"/>
    <property type="project" value="InterPro"/>
</dbReference>
<dbReference type="AlphaFoldDB" id="A0A543CHS4"/>
<gene>
    <name evidence="2" type="ORF">FB559_2197</name>
</gene>
<comment type="caution">
    <text evidence="2">The sequence shown here is derived from an EMBL/GenBank/DDBJ whole genome shotgun (WGS) entry which is preliminary data.</text>
</comment>
<dbReference type="PROSITE" id="PS50271">
    <property type="entry name" value="ZF_UBP"/>
    <property type="match status" value="1"/>
</dbReference>
<keyword evidence="2" id="KW-0378">Hydrolase</keyword>
<evidence type="ECO:0000259" key="1">
    <source>
        <dbReference type="PROSITE" id="PS50271"/>
    </source>
</evidence>
<name>A0A543CHS4_9ACTN</name>